<dbReference type="RefSeq" id="XP_066929992.1">
    <property type="nucleotide sequence ID" value="XM_067073891.1"/>
</dbReference>
<keyword evidence="4" id="KW-0597">Phosphoprotein</keyword>
<dbReference type="OrthoDB" id="4033880at2759"/>
<evidence type="ECO:0000259" key="8">
    <source>
        <dbReference type="PROSITE" id="PS50942"/>
    </source>
</evidence>
<feature type="region of interest" description="Disordered" evidence="7">
    <location>
        <begin position="143"/>
        <end position="421"/>
    </location>
</feature>
<dbReference type="Gene3D" id="1.25.40.90">
    <property type="match status" value="1"/>
</dbReference>
<dbReference type="Proteomes" id="UP000594262">
    <property type="component" value="Unplaced"/>
</dbReference>
<dbReference type="PROSITE" id="PS50330">
    <property type="entry name" value="UIM"/>
    <property type="match status" value="1"/>
</dbReference>
<evidence type="ECO:0000256" key="5">
    <source>
        <dbReference type="ARBA" id="ARBA00022737"/>
    </source>
</evidence>
<accession>A0A7M5XMT5</accession>
<feature type="compositionally biased region" description="Polar residues" evidence="7">
    <location>
        <begin position="368"/>
        <end position="403"/>
    </location>
</feature>
<dbReference type="GO" id="GO:0005543">
    <property type="term" value="F:phospholipid binding"/>
    <property type="evidence" value="ECO:0007669"/>
    <property type="project" value="TreeGrafter"/>
</dbReference>
<comment type="subcellular location">
    <subcellularLocation>
        <location evidence="1">Cytoplasm</location>
    </subcellularLocation>
</comment>
<dbReference type="PANTHER" id="PTHR12276:SF115">
    <property type="entry name" value="FI19443P1"/>
    <property type="match status" value="1"/>
</dbReference>
<dbReference type="SUPFAM" id="SSF48464">
    <property type="entry name" value="ENTH/VHS domain"/>
    <property type="match status" value="1"/>
</dbReference>
<dbReference type="FunFam" id="1.25.40.90:FF:000002">
    <property type="entry name" value="epsin-2 isoform X1"/>
    <property type="match status" value="1"/>
</dbReference>
<dbReference type="GO" id="GO:0030125">
    <property type="term" value="C:clathrin vesicle coat"/>
    <property type="evidence" value="ECO:0007669"/>
    <property type="project" value="TreeGrafter"/>
</dbReference>
<protein>
    <recommendedName>
        <fullName evidence="8">ENTH domain-containing protein</fullName>
    </recommendedName>
</protein>
<comment type="similarity">
    <text evidence="2">Belongs to the epsin family.</text>
</comment>
<dbReference type="Pfam" id="PF01417">
    <property type="entry name" value="ENTH"/>
    <property type="match status" value="1"/>
</dbReference>
<dbReference type="EnsemblMetazoa" id="CLYHEMT025872.1">
    <property type="protein sequence ID" value="CLYHEMP025872.1"/>
    <property type="gene ID" value="CLYHEMG025872"/>
</dbReference>
<feature type="compositionally biased region" description="Polar residues" evidence="7">
    <location>
        <begin position="486"/>
        <end position="514"/>
    </location>
</feature>
<sequence>MALRRQVKNVVKNFSDIEVKVREATSNDPWGPSSSITSEIADATYNVQAFTEIMTLLWKRINDHGKNWRHVYKSLVVLEYIVKTGSERVAQQCKENIFAIKTLKDFQFIDKDGKDQGVNVREKSKALVGLLKDEERLKAERQRALKAKERFSQSQGGIGNTNYPKNRKYQASTKYPEAKGSLDDSNISSRPATLNAERDADSRSTDGRIDSDIEKVRPSNEVEEEMQLQIALAMSREEAEKDKKTQDIEAKLFSNLGGAHQPQAPQQSSTLLNLTDSSSSTNQPSDPWGIAPPPSTNTDPWGSAPTNPPQPTVPSANVSSDPWGSAAPVSQPAADPWGSQPPAPAPEPAIDPWGSAPVSQPEVDPFAPQSSTLPAMSSYPSQSLSAIQASTLPPMSTYSTTPLQPVGGTDVDPFGSLVTTTSAPEANSNLFLSNGSHLVDVDNIMATPNAAPPAANPFMTSATNTNPFQQDKPKPKSINELRSDKNSTFVQPGSGNSSVLLPQPMQPSQNNPFL</sequence>
<dbReference type="EnsemblMetazoa" id="CLYHEMT005255.1">
    <property type="protein sequence ID" value="CLYHEMP005255.1"/>
    <property type="gene ID" value="CLYHEMG005255"/>
</dbReference>
<dbReference type="InterPro" id="IPR008942">
    <property type="entry name" value="ENTH_VHS"/>
</dbReference>
<dbReference type="PROSITE" id="PS50942">
    <property type="entry name" value="ENTH"/>
    <property type="match status" value="1"/>
</dbReference>
<reference evidence="9" key="1">
    <citation type="submission" date="2021-01" db="UniProtKB">
        <authorList>
            <consortium name="EnsemblMetazoa"/>
        </authorList>
    </citation>
    <scope>IDENTIFICATION</scope>
</reference>
<evidence type="ECO:0000256" key="1">
    <source>
        <dbReference type="ARBA" id="ARBA00004496"/>
    </source>
</evidence>
<evidence type="ECO:0000256" key="3">
    <source>
        <dbReference type="ARBA" id="ARBA00022490"/>
    </source>
</evidence>
<keyword evidence="6" id="KW-0446">Lipid-binding</keyword>
<dbReference type="CDD" id="cd16990">
    <property type="entry name" value="ENTH_Epsin"/>
    <property type="match status" value="1"/>
</dbReference>
<evidence type="ECO:0000256" key="7">
    <source>
        <dbReference type="SAM" id="MobiDB-lite"/>
    </source>
</evidence>
<dbReference type="GO" id="GO:0030276">
    <property type="term" value="F:clathrin binding"/>
    <property type="evidence" value="ECO:0007669"/>
    <property type="project" value="TreeGrafter"/>
</dbReference>
<evidence type="ECO:0000256" key="6">
    <source>
        <dbReference type="ARBA" id="ARBA00023121"/>
    </source>
</evidence>
<keyword evidence="3" id="KW-0963">Cytoplasm</keyword>
<feature type="compositionally biased region" description="Basic and acidic residues" evidence="7">
    <location>
        <begin position="471"/>
        <end position="485"/>
    </location>
</feature>
<dbReference type="RefSeq" id="XP_066930612.1">
    <property type="nucleotide sequence ID" value="XM_067074511.1"/>
</dbReference>
<evidence type="ECO:0000256" key="2">
    <source>
        <dbReference type="ARBA" id="ARBA00010130"/>
    </source>
</evidence>
<feature type="compositionally biased region" description="Basic and acidic residues" evidence="7">
    <location>
        <begin position="235"/>
        <end position="250"/>
    </location>
</feature>
<feature type="compositionally biased region" description="Polar residues" evidence="7">
    <location>
        <begin position="458"/>
        <end position="469"/>
    </location>
</feature>
<organism evidence="9 10">
    <name type="scientific">Clytia hemisphaerica</name>
    <dbReference type="NCBI Taxonomy" id="252671"/>
    <lineage>
        <taxon>Eukaryota</taxon>
        <taxon>Metazoa</taxon>
        <taxon>Cnidaria</taxon>
        <taxon>Hydrozoa</taxon>
        <taxon>Hydroidolina</taxon>
        <taxon>Leptothecata</taxon>
        <taxon>Obeliida</taxon>
        <taxon>Clytiidae</taxon>
        <taxon>Clytia</taxon>
    </lineage>
</organism>
<feature type="compositionally biased region" description="Low complexity" evidence="7">
    <location>
        <begin position="266"/>
        <end position="283"/>
    </location>
</feature>
<feature type="domain" description="ENTH" evidence="8">
    <location>
        <begin position="9"/>
        <end position="141"/>
    </location>
</feature>
<dbReference type="GeneID" id="136818152"/>
<proteinExistence type="inferred from homology"/>
<dbReference type="GO" id="GO:0006897">
    <property type="term" value="P:endocytosis"/>
    <property type="evidence" value="ECO:0007669"/>
    <property type="project" value="TreeGrafter"/>
</dbReference>
<name>A0A7M5XMT5_9CNID</name>
<feature type="compositionally biased region" description="Basic and acidic residues" evidence="7">
    <location>
        <begin position="196"/>
        <end position="220"/>
    </location>
</feature>
<feature type="compositionally biased region" description="Polar residues" evidence="7">
    <location>
        <begin position="183"/>
        <end position="192"/>
    </location>
</feature>
<dbReference type="InterPro" id="IPR003903">
    <property type="entry name" value="UIM_dom"/>
</dbReference>
<feature type="region of interest" description="Disordered" evidence="7">
    <location>
        <begin position="452"/>
        <end position="514"/>
    </location>
</feature>
<evidence type="ECO:0000313" key="9">
    <source>
        <dbReference type="EnsemblMetazoa" id="CLYHEMP025872.1"/>
    </source>
</evidence>
<feature type="compositionally biased region" description="Polar residues" evidence="7">
    <location>
        <begin position="152"/>
        <end position="173"/>
    </location>
</feature>
<dbReference type="GO" id="GO:0005886">
    <property type="term" value="C:plasma membrane"/>
    <property type="evidence" value="ECO:0007669"/>
    <property type="project" value="TreeGrafter"/>
</dbReference>
<keyword evidence="5" id="KW-0677">Repeat</keyword>
<dbReference type="GO" id="GO:0005768">
    <property type="term" value="C:endosome"/>
    <property type="evidence" value="ECO:0007669"/>
    <property type="project" value="TreeGrafter"/>
</dbReference>
<dbReference type="GeneID" id="136817566"/>
<feature type="compositionally biased region" description="Pro residues" evidence="7">
    <location>
        <begin position="339"/>
        <end position="349"/>
    </location>
</feature>
<dbReference type="InterPro" id="IPR013809">
    <property type="entry name" value="ENTH"/>
</dbReference>
<dbReference type="AlphaFoldDB" id="A0A7M5XMT5"/>
<keyword evidence="10" id="KW-1185">Reference proteome</keyword>
<evidence type="ECO:0000256" key="4">
    <source>
        <dbReference type="ARBA" id="ARBA00022553"/>
    </source>
</evidence>
<dbReference type="PANTHER" id="PTHR12276">
    <property type="entry name" value="EPSIN/ENT-RELATED"/>
    <property type="match status" value="1"/>
</dbReference>
<feature type="compositionally biased region" description="Polar residues" evidence="7">
    <location>
        <begin position="313"/>
        <end position="322"/>
    </location>
</feature>
<evidence type="ECO:0000313" key="10">
    <source>
        <dbReference type="Proteomes" id="UP000594262"/>
    </source>
</evidence>
<dbReference type="SMART" id="SM00273">
    <property type="entry name" value="ENTH"/>
    <property type="match status" value="1"/>
</dbReference>